<dbReference type="EMBL" id="UFTD01000001">
    <property type="protein sequence ID" value="SSZ39619.1"/>
    <property type="molecule type" value="Genomic_DNA"/>
</dbReference>
<accession>B0RKE0</accession>
<sequence length="314" mass="35404">MQKLIIIIAISAFLGTTNLVRSDTITKQGGAHSRIPIIPGMGSGGLSTSKDYKPEPPKGYKPPSALPPDVKIDLSTLGTMRNRIPSKPSGSKPSNTTPVSPTTQVPKSTFVSAPPAEYLEIINLLKKGEIIELLKKQLELKKEQLSQVEKAYQAITKSQKTEPQKIDFSSFFLKEPEALYKSDKLSRESYQKVLEEENKIYGSFDQMGKAISGRLKFASILDKAVSLETFENVENRFKYLQHLLDEIQTKENLKDTADLQAHIDGSLTMIQNEFIKMEMVAHLRNAEQSLIKRKRRELDMKIFDHEAKRMPTIR</sequence>
<proteinExistence type="predicted"/>
<evidence type="ECO:0000313" key="3">
    <source>
        <dbReference type="EMBL" id="SSZ39619.1"/>
    </source>
</evidence>
<feature type="compositionally biased region" description="Polar residues" evidence="1">
    <location>
        <begin position="88"/>
        <end position="108"/>
    </location>
</feature>
<dbReference type="AlphaFoldDB" id="B0RKE0"/>
<evidence type="ECO:0000256" key="1">
    <source>
        <dbReference type="SAM" id="MobiDB-lite"/>
    </source>
</evidence>
<dbReference type="InterPro" id="IPR014158">
    <property type="entry name" value="T4SS_VirB5"/>
</dbReference>
<name>B0RKE0_BARGR</name>
<organism evidence="2">
    <name type="scientific">Bartonella grahamii</name>
    <dbReference type="NCBI Taxonomy" id="33045"/>
    <lineage>
        <taxon>Bacteria</taxon>
        <taxon>Pseudomonadati</taxon>
        <taxon>Pseudomonadota</taxon>
        <taxon>Alphaproteobacteria</taxon>
        <taxon>Hyphomicrobiales</taxon>
        <taxon>Bartonellaceae</taxon>
        <taxon>Bartonella</taxon>
    </lineage>
</organism>
<gene>
    <name evidence="2" type="primary">trwJ4</name>
    <name evidence="3" type="ORF">NCTC12860_00834</name>
</gene>
<dbReference type="InterPro" id="IPR023220">
    <property type="entry name" value="T4SS_VirB5-domain"/>
</dbReference>
<feature type="region of interest" description="Disordered" evidence="1">
    <location>
        <begin position="31"/>
        <end position="67"/>
    </location>
</feature>
<reference evidence="3 4" key="2">
    <citation type="submission" date="2018-06" db="EMBL/GenBank/DDBJ databases">
        <authorList>
            <consortium name="Pathogen Informatics"/>
            <person name="Doyle S."/>
        </authorList>
    </citation>
    <scope>NUCLEOTIDE SEQUENCE [LARGE SCALE GENOMIC DNA]</scope>
    <source>
        <strain evidence="3 4">NCTC12860</strain>
    </source>
</reference>
<dbReference type="CDD" id="cd14262">
    <property type="entry name" value="VirB5_like"/>
    <property type="match status" value="1"/>
</dbReference>
<dbReference type="EMBL" id="AM905248">
    <property type="protein sequence ID" value="CAP18766.1"/>
    <property type="molecule type" value="Genomic_DNA"/>
</dbReference>
<protein>
    <submittedName>
        <fullName evidence="3">P-type DNA transfer protein VirB5</fullName>
    </submittedName>
    <submittedName>
        <fullName evidence="2">TrwJ4 protein</fullName>
    </submittedName>
</protein>
<dbReference type="SUPFAM" id="SSF101082">
    <property type="entry name" value="Typo IV secretion system protein TraC"/>
    <property type="match status" value="1"/>
</dbReference>
<reference evidence="2" key="1">
    <citation type="journal article" date="2008" name="Mol. Biol. Evol.">
        <title>Diversifying selection and concerted evolution of a type IV secretion system in Bartonella.</title>
        <authorList>
            <person name="Nystedt B."/>
            <person name="Frank A.C."/>
            <person name="Thollesson M."/>
            <person name="Andersson S.G."/>
        </authorList>
    </citation>
    <scope>NUCLEOTIDE SEQUENCE</scope>
    <source>
        <strain evidence="2">As4aup</strain>
    </source>
</reference>
<dbReference type="Gene3D" id="1.20.58.430">
    <property type="entry name" value="Type IV secretion system, VirB5-domain"/>
    <property type="match status" value="1"/>
</dbReference>
<dbReference type="RefSeq" id="WP_015857029.1">
    <property type="nucleotide sequence ID" value="NZ_CACVBG010000060.1"/>
</dbReference>
<evidence type="ECO:0000313" key="2">
    <source>
        <dbReference type="EMBL" id="CAP18766.1"/>
    </source>
</evidence>
<dbReference type="Proteomes" id="UP000253846">
    <property type="component" value="Unassembled WGS sequence"/>
</dbReference>
<dbReference type="OMA" id="HEAKRMP"/>
<dbReference type="Pfam" id="PF07996">
    <property type="entry name" value="T4SS"/>
    <property type="match status" value="1"/>
</dbReference>
<evidence type="ECO:0000313" key="4">
    <source>
        <dbReference type="Proteomes" id="UP000253846"/>
    </source>
</evidence>
<feature type="region of interest" description="Disordered" evidence="1">
    <location>
        <begin position="80"/>
        <end position="108"/>
    </location>
</feature>